<comment type="caution">
    <text evidence="3">The sequence shown here is derived from an EMBL/GenBank/DDBJ whole genome shotgun (WGS) entry which is preliminary data.</text>
</comment>
<dbReference type="EMBL" id="WTYQ01000001">
    <property type="protein sequence ID" value="MXP24823.1"/>
    <property type="molecule type" value="Genomic_DNA"/>
</dbReference>
<dbReference type="Pfam" id="PF05876">
    <property type="entry name" value="GpA_ATPase"/>
    <property type="match status" value="1"/>
</dbReference>
<evidence type="ECO:0000259" key="2">
    <source>
        <dbReference type="Pfam" id="PF20454"/>
    </source>
</evidence>
<evidence type="ECO:0000313" key="3">
    <source>
        <dbReference type="EMBL" id="MXP24823.1"/>
    </source>
</evidence>
<sequence>MLEALLSPVSLQRQVEALAAGEYLQDPLDLLEDALELYQPPERISTVECAEKYRIMPASEGNGTVRYDRWKTPYNVGPMSSLDKPDCNVLVLVKPSRSGGTAICENYLYKLMRFGPMGRCTWVLNSEEAVTAYCRAVMHPMFDLNPDLLAKVGGARGDNTDYFKRVSGHPLEYLSAKDSTFRDRQPIFMTMDETDAWLKKFAASPRTQLDGRQKLLGSRRKGAILSHPDLGYSSGVAACYEDTSRGIFIMRCAHRKCRKYASAYATKFWEDVPEFKLHWVRNDQLANDARIALAERSAAMICPHCGSKLNDKQRRAMVDEALREGEKTGTYGWMHRGQSLDAEAGIAGEMEPNEAHGYWVHGLMLKSDTLAKLARRYEAALIKFERTQDPSDLKEFLSKALGEIYEGTATTGGISSKLLKKRLRDADYGYARGVAPAPVLFVTAAVDTGSKYFDVMWIGWDLEGRSWILDRQTIRQRMHADGQWRDINLSEQIDDWLLLLPQVVDRRFELEARPGWALPVAVTCIDSGDGNVTWKAREFARRAINSGYAWGTWSKVKLIKGADGKKPILPNVPRKVDKDEMGRAVMPVLVEYDLGVDRLKHLTTERLAITDEKPGQCHFYDEVEGHYIDEFFGEIFIDGKWKRISRRNESLDIYGYNEAGRLMLSPDHANNIWDDPERRPIWAQPIPLYPEGGDQAAPVSGAGDLAKSAYALFDQTLNQSDE</sequence>
<dbReference type="OrthoDB" id="5181253at2"/>
<dbReference type="InterPro" id="IPR046454">
    <property type="entry name" value="GpA_endonuclease"/>
</dbReference>
<keyword evidence="4" id="KW-1185">Reference proteome</keyword>
<evidence type="ECO:0008006" key="5">
    <source>
        <dbReference type="Google" id="ProtNLM"/>
    </source>
</evidence>
<feature type="domain" description="Phage terminase large subunit GpA ATPase" evidence="1">
    <location>
        <begin position="65"/>
        <end position="320"/>
    </location>
</feature>
<dbReference type="Proteomes" id="UP000460561">
    <property type="component" value="Unassembled WGS sequence"/>
</dbReference>
<proteinExistence type="predicted"/>
<name>A0A845A6D2_9SPHN</name>
<dbReference type="GO" id="GO:0016887">
    <property type="term" value="F:ATP hydrolysis activity"/>
    <property type="evidence" value="ECO:0007669"/>
    <property type="project" value="InterPro"/>
</dbReference>
<dbReference type="Pfam" id="PF20454">
    <property type="entry name" value="GpA_nuclease"/>
    <property type="match status" value="1"/>
</dbReference>
<dbReference type="RefSeq" id="WP_160738018.1">
    <property type="nucleotide sequence ID" value="NZ_WTYQ01000001.1"/>
</dbReference>
<dbReference type="AlphaFoldDB" id="A0A845A6D2"/>
<organism evidence="3 4">
    <name type="scientific">Altericroceibacterium indicum</name>
    <dbReference type="NCBI Taxonomy" id="374177"/>
    <lineage>
        <taxon>Bacteria</taxon>
        <taxon>Pseudomonadati</taxon>
        <taxon>Pseudomonadota</taxon>
        <taxon>Alphaproteobacteria</taxon>
        <taxon>Sphingomonadales</taxon>
        <taxon>Erythrobacteraceae</taxon>
        <taxon>Altericroceibacterium</taxon>
    </lineage>
</organism>
<dbReference type="GO" id="GO:0004519">
    <property type="term" value="F:endonuclease activity"/>
    <property type="evidence" value="ECO:0007669"/>
    <property type="project" value="InterPro"/>
</dbReference>
<gene>
    <name evidence="3" type="ORF">GRI39_02020</name>
</gene>
<accession>A0A845A6D2</accession>
<evidence type="ECO:0000313" key="4">
    <source>
        <dbReference type="Proteomes" id="UP000460561"/>
    </source>
</evidence>
<reference evidence="3 4" key="1">
    <citation type="submission" date="2019-12" db="EMBL/GenBank/DDBJ databases">
        <title>Genomic-based taxomic classification of the family Erythrobacteraceae.</title>
        <authorList>
            <person name="Xu L."/>
        </authorList>
    </citation>
    <scope>NUCLEOTIDE SEQUENCE [LARGE SCALE GENOMIC DNA]</scope>
    <source>
        <strain evidence="3 4">DSM 18604</strain>
    </source>
</reference>
<feature type="domain" description="Terminase large subunit GpA endonuclease" evidence="2">
    <location>
        <begin position="356"/>
        <end position="667"/>
    </location>
</feature>
<protein>
    <recommendedName>
        <fullName evidence="5">Terminase</fullName>
    </recommendedName>
</protein>
<dbReference type="InterPro" id="IPR046453">
    <property type="entry name" value="GpA_ATPase"/>
</dbReference>
<evidence type="ECO:0000259" key="1">
    <source>
        <dbReference type="Pfam" id="PF05876"/>
    </source>
</evidence>